<protein>
    <submittedName>
        <fullName evidence="2">Uncharacterized protein</fullName>
    </submittedName>
</protein>
<accession>A0A9P1IZB9</accession>
<evidence type="ECO:0000313" key="3">
    <source>
        <dbReference type="Proteomes" id="UP001152747"/>
    </source>
</evidence>
<sequence length="342" mass="36742">MVRDPILPLRSSIAPVNYDEKPDVILPPPAVLPEPVIITVPEKHESVYGFHSKEVIHIHPEKPETREIGVMTEPILEVVPDVVVVAPAPIAKRKKIVKKPKKMFIPSTIDPIDEDIAEDVPIPDVRAESPGGKSIAPMGDAFGFQKNPKPLGPEMGDFENPPKNLAEDDAPKPVAPKKPAAQIPDPRAIESPPMANNKPISFSPIPDESDEEMPAVMNKIPSPPSQRKPNNPKSSPVPLDDDSTPFNAPEIAKPPLRNKRLNDPPVINGGSDDKPKSNNPFANLSAPSRNNNEMPQAEPFSRAPSDVGMRAARGKLGGVVKGGGGGGDAPTGWKPWAKGNHK</sequence>
<feature type="compositionally biased region" description="Gly residues" evidence="1">
    <location>
        <begin position="315"/>
        <end position="329"/>
    </location>
</feature>
<proteinExistence type="predicted"/>
<organism evidence="2 3">
    <name type="scientific">Caenorhabditis angaria</name>
    <dbReference type="NCBI Taxonomy" id="860376"/>
    <lineage>
        <taxon>Eukaryota</taxon>
        <taxon>Metazoa</taxon>
        <taxon>Ecdysozoa</taxon>
        <taxon>Nematoda</taxon>
        <taxon>Chromadorea</taxon>
        <taxon>Rhabditida</taxon>
        <taxon>Rhabditina</taxon>
        <taxon>Rhabditomorpha</taxon>
        <taxon>Rhabditoidea</taxon>
        <taxon>Rhabditidae</taxon>
        <taxon>Peloderinae</taxon>
        <taxon>Caenorhabditis</taxon>
    </lineage>
</organism>
<gene>
    <name evidence="2" type="ORF">CAMP_LOCUS17816</name>
</gene>
<comment type="caution">
    <text evidence="2">The sequence shown here is derived from an EMBL/GenBank/DDBJ whole genome shotgun (WGS) entry which is preliminary data.</text>
</comment>
<dbReference type="AlphaFoldDB" id="A0A9P1IZB9"/>
<reference evidence="2" key="1">
    <citation type="submission" date="2022-11" db="EMBL/GenBank/DDBJ databases">
        <authorList>
            <person name="Kikuchi T."/>
        </authorList>
    </citation>
    <scope>NUCLEOTIDE SEQUENCE</scope>
    <source>
        <strain evidence="2">PS1010</strain>
    </source>
</reference>
<evidence type="ECO:0000256" key="1">
    <source>
        <dbReference type="SAM" id="MobiDB-lite"/>
    </source>
</evidence>
<dbReference type="Proteomes" id="UP001152747">
    <property type="component" value="Unassembled WGS sequence"/>
</dbReference>
<name>A0A9P1IZB9_9PELO</name>
<evidence type="ECO:0000313" key="2">
    <source>
        <dbReference type="EMBL" id="CAI5455179.1"/>
    </source>
</evidence>
<feature type="region of interest" description="Disordered" evidence="1">
    <location>
        <begin position="120"/>
        <end position="342"/>
    </location>
</feature>
<keyword evidence="3" id="KW-1185">Reference proteome</keyword>
<dbReference type="EMBL" id="CANHGI010000006">
    <property type="protein sequence ID" value="CAI5455179.1"/>
    <property type="molecule type" value="Genomic_DNA"/>
</dbReference>
<dbReference type="OrthoDB" id="5875363at2759"/>
<feature type="compositionally biased region" description="Polar residues" evidence="1">
    <location>
        <begin position="277"/>
        <end position="294"/>
    </location>
</feature>